<dbReference type="GO" id="GO:0005524">
    <property type="term" value="F:ATP binding"/>
    <property type="evidence" value="ECO:0007669"/>
    <property type="project" value="UniProtKB-KW"/>
</dbReference>
<dbReference type="InterPro" id="IPR023192">
    <property type="entry name" value="TGS-like_dom_sf"/>
</dbReference>
<dbReference type="GO" id="GO:0046872">
    <property type="term" value="F:metal ion binding"/>
    <property type="evidence" value="ECO:0007669"/>
    <property type="project" value="UniProtKB-KW"/>
</dbReference>
<evidence type="ECO:0000256" key="4">
    <source>
        <dbReference type="ARBA" id="ARBA00022840"/>
    </source>
</evidence>
<dbReference type="Gene3D" id="3.40.50.300">
    <property type="entry name" value="P-loop containing nucleotide triphosphate hydrolases"/>
    <property type="match status" value="1"/>
</dbReference>
<dbReference type="PRINTS" id="PR00326">
    <property type="entry name" value="GTP1OBG"/>
</dbReference>
<name>A0A381S986_9ZZZZ</name>
<feature type="domain" description="TGS" evidence="5">
    <location>
        <begin position="273"/>
        <end position="356"/>
    </location>
</feature>
<dbReference type="PANTHER" id="PTHR23305">
    <property type="entry name" value="OBG GTPASE FAMILY"/>
    <property type="match status" value="1"/>
</dbReference>
<dbReference type="SUPFAM" id="SSF81271">
    <property type="entry name" value="TGS-like"/>
    <property type="match status" value="1"/>
</dbReference>
<dbReference type="FunFam" id="1.10.150.300:FF:000001">
    <property type="entry name" value="Ribosome-binding ATPase YchF"/>
    <property type="match status" value="1"/>
</dbReference>
<dbReference type="CDD" id="cd04867">
    <property type="entry name" value="TGS_YchF_OLA1"/>
    <property type="match status" value="1"/>
</dbReference>
<keyword evidence="4" id="KW-0067">ATP-binding</keyword>
<keyword evidence="2" id="KW-0479">Metal-binding</keyword>
<dbReference type="InterPro" id="IPR027417">
    <property type="entry name" value="P-loop_NTPase"/>
</dbReference>
<gene>
    <name evidence="6" type="ORF">METZ01_LOCUS52725</name>
</gene>
<accession>A0A381S986</accession>
<dbReference type="InterPro" id="IPR012676">
    <property type="entry name" value="TGS-like"/>
</dbReference>
<dbReference type="SUPFAM" id="SSF52540">
    <property type="entry name" value="P-loop containing nucleoside triphosphate hydrolases"/>
    <property type="match status" value="1"/>
</dbReference>
<dbReference type="InterPro" id="IPR004095">
    <property type="entry name" value="TGS"/>
</dbReference>
<dbReference type="EMBL" id="UINC01002746">
    <property type="protein sequence ID" value="SUZ99871.1"/>
    <property type="molecule type" value="Genomic_DNA"/>
</dbReference>
<dbReference type="InterPro" id="IPR006073">
    <property type="entry name" value="GTP-bd"/>
</dbReference>
<dbReference type="GO" id="GO:0005525">
    <property type="term" value="F:GTP binding"/>
    <property type="evidence" value="ECO:0007669"/>
    <property type="project" value="InterPro"/>
</dbReference>
<dbReference type="InterPro" id="IPR004396">
    <property type="entry name" value="ATPase_YchF/OLA1"/>
</dbReference>
<dbReference type="NCBIfam" id="TIGR00092">
    <property type="entry name" value="redox-regulated ATPase YchF"/>
    <property type="match status" value="1"/>
</dbReference>
<dbReference type="InterPro" id="IPR012675">
    <property type="entry name" value="Beta-grasp_dom_sf"/>
</dbReference>
<evidence type="ECO:0000313" key="6">
    <source>
        <dbReference type="EMBL" id="SUZ99871.1"/>
    </source>
</evidence>
<comment type="cofactor">
    <cofactor evidence="1">
        <name>Mg(2+)</name>
        <dbReference type="ChEBI" id="CHEBI:18420"/>
    </cofactor>
</comment>
<dbReference type="PIRSF" id="PIRSF006641">
    <property type="entry name" value="CHP00092"/>
    <property type="match status" value="1"/>
</dbReference>
<dbReference type="InterPro" id="IPR013029">
    <property type="entry name" value="YchF_C"/>
</dbReference>
<evidence type="ECO:0000259" key="5">
    <source>
        <dbReference type="PROSITE" id="PS51880"/>
    </source>
</evidence>
<sequence length="358" mass="39842">MLRAGLIGFPSSGKTTLFQLMTQALETSNSRRRGDAAVGISRVPDERLDHLTTMFNPKKRVPTTVQFSDPTGQQGLTSTVDVSVFREADALLHVVRAFQSETAPPPSGSVDPGRDIRLMEEELILNDLDVVERRLQRVNQDLKKGKNTTLEQEKAVLTQCRESLEEGTPVRALDLDEHLQKQLRGFQLLSGKPLLLILNLDETDLSQNTRADASPGIERIKDKLTHAHVPVCAKIELEISQLDPSDAQTFLADLGLVESSLDRVIRAAFQLLGYISFFTVGEDECRAWAVAKGTIAQTAAREIHSDIARGFIRAEVVSYEQLKERGSLHTCREHGEVRLEGKEYEVQDGDVINFRFAT</sequence>
<dbReference type="FunFam" id="3.10.20.30:FF:000001">
    <property type="entry name" value="Ribosome-binding ATPase YchF"/>
    <property type="match status" value="1"/>
</dbReference>
<evidence type="ECO:0000256" key="3">
    <source>
        <dbReference type="ARBA" id="ARBA00022741"/>
    </source>
</evidence>
<dbReference type="AlphaFoldDB" id="A0A381S986"/>
<protein>
    <recommendedName>
        <fullName evidence="5">TGS domain-containing protein</fullName>
    </recommendedName>
</protein>
<dbReference type="Gene3D" id="1.10.150.300">
    <property type="entry name" value="TGS-like domain"/>
    <property type="match status" value="1"/>
</dbReference>
<dbReference type="PROSITE" id="PS51880">
    <property type="entry name" value="TGS"/>
    <property type="match status" value="1"/>
</dbReference>
<reference evidence="6" key="1">
    <citation type="submission" date="2018-05" db="EMBL/GenBank/DDBJ databases">
        <authorList>
            <person name="Lanie J.A."/>
            <person name="Ng W.-L."/>
            <person name="Kazmierczak K.M."/>
            <person name="Andrzejewski T.M."/>
            <person name="Davidsen T.M."/>
            <person name="Wayne K.J."/>
            <person name="Tettelin H."/>
            <person name="Glass J.I."/>
            <person name="Rusch D."/>
            <person name="Podicherti R."/>
            <person name="Tsui H.-C.T."/>
            <person name="Winkler M.E."/>
        </authorList>
    </citation>
    <scope>NUCLEOTIDE SEQUENCE</scope>
</reference>
<dbReference type="Pfam" id="PF06071">
    <property type="entry name" value="YchF-GTPase_C"/>
    <property type="match status" value="1"/>
</dbReference>
<dbReference type="GO" id="GO:0005737">
    <property type="term" value="C:cytoplasm"/>
    <property type="evidence" value="ECO:0007669"/>
    <property type="project" value="TreeGrafter"/>
</dbReference>
<keyword evidence="3" id="KW-0547">Nucleotide-binding</keyword>
<dbReference type="PANTHER" id="PTHR23305:SF18">
    <property type="entry name" value="OBG-TYPE G DOMAIN-CONTAINING PROTEIN"/>
    <property type="match status" value="1"/>
</dbReference>
<dbReference type="GO" id="GO:0016887">
    <property type="term" value="F:ATP hydrolysis activity"/>
    <property type="evidence" value="ECO:0007669"/>
    <property type="project" value="InterPro"/>
</dbReference>
<evidence type="ECO:0000256" key="1">
    <source>
        <dbReference type="ARBA" id="ARBA00001946"/>
    </source>
</evidence>
<evidence type="ECO:0000256" key="2">
    <source>
        <dbReference type="ARBA" id="ARBA00022723"/>
    </source>
</evidence>
<proteinExistence type="predicted"/>
<organism evidence="6">
    <name type="scientific">marine metagenome</name>
    <dbReference type="NCBI Taxonomy" id="408172"/>
    <lineage>
        <taxon>unclassified sequences</taxon>
        <taxon>metagenomes</taxon>
        <taxon>ecological metagenomes</taxon>
    </lineage>
</organism>
<dbReference type="Gene3D" id="3.10.20.30">
    <property type="match status" value="1"/>
</dbReference>